<dbReference type="Pfam" id="PF16760">
    <property type="entry name" value="CBM53"/>
    <property type="match status" value="2"/>
</dbReference>
<evidence type="ECO:0000256" key="3">
    <source>
        <dbReference type="SAM" id="Coils"/>
    </source>
</evidence>
<comment type="caution">
    <text evidence="7">The sequence shown here is derived from an EMBL/GenBank/DDBJ whole genome shotgun (WGS) entry which is preliminary data.</text>
</comment>
<dbReference type="EMBL" id="JBBWWR010000005">
    <property type="protein sequence ID" value="KAK8966864.1"/>
    <property type="molecule type" value="Genomic_DNA"/>
</dbReference>
<gene>
    <name evidence="7" type="ORF">KSP40_PGU017681</name>
</gene>
<dbReference type="Proteomes" id="UP001412067">
    <property type="component" value="Unassembled WGS sequence"/>
</dbReference>
<evidence type="ECO:0000313" key="7">
    <source>
        <dbReference type="EMBL" id="KAK8966864.1"/>
    </source>
</evidence>
<evidence type="ECO:0000259" key="6">
    <source>
        <dbReference type="SMART" id="SM01066"/>
    </source>
</evidence>
<dbReference type="PANTHER" id="PTHR46083:SF5">
    <property type="entry name" value="STARCH SYNTHASE 3, CHLOROPLASTIC_AMYLOPLASTIC"/>
    <property type="match status" value="1"/>
</dbReference>
<keyword evidence="5" id="KW-0472">Membrane</keyword>
<dbReference type="InterPro" id="IPR005085">
    <property type="entry name" value="CBM25"/>
</dbReference>
<name>A0ABR2MT65_9ASPA</name>
<sequence>METALQLQRPLGWTGAATDSCRFRTRPTIGVLSNANYCAAIQASYFTVLLSFIILLLFLNGSFAGKSRRRPRRSAVPKINVSAAKGFTPKPQAGRRNEKKDRDPQQLQSSSSQSSKSFCSSNRFSEASAVNKAGCSNFGSASTLSGNLVKRRTKLPEGSEKSVHDVDDIELIVKLSKDEDGRDETKIKNESESSAITENHTGALKIKEEEEVTIVTDLSAGQNDRRDALHDESLANKRTEMEARACRELLEHIAEQKFANGDKFFVLPKVIKADKVIEVFFNRCLSPLVNEADIFIKGAFNDWRWKDFTEKMHKCDLQGDWWSCQIYVPKQAYKLDFVFFNGGNVYDNNNLKDFSLSVEGEMDEHAFEDFVIEEERRRLEKLAAEQAERERQAEEQRRRDIEQKAMKADRAQAKLEAENRRKACKSVMAFAVESVDGLWHKEHTLFDGENMLRLCYNRCSRPLNCSSNIWIHGGYNNWIEGLSIVERLKKCVEKDGDWWHVDGVREQRRSLPGNDKRLCELALWGEASVMRKEGSDPRDIEKKEI</sequence>
<comment type="catalytic activity">
    <reaction evidence="1">
        <text>[(1-&gt;4)-alpha-D-glucosyl](n) + ADP-alpha-D-glucose = [(1-&gt;4)-alpha-D-glucosyl](n+1) + ADP + H(+)</text>
        <dbReference type="Rhea" id="RHEA:18189"/>
        <dbReference type="Rhea" id="RHEA-COMP:9584"/>
        <dbReference type="Rhea" id="RHEA-COMP:9587"/>
        <dbReference type="ChEBI" id="CHEBI:15378"/>
        <dbReference type="ChEBI" id="CHEBI:15444"/>
        <dbReference type="ChEBI" id="CHEBI:57498"/>
        <dbReference type="ChEBI" id="CHEBI:456216"/>
        <dbReference type="EC" id="2.4.1.21"/>
    </reaction>
</comment>
<dbReference type="Gene3D" id="2.60.40.10">
    <property type="entry name" value="Immunoglobulins"/>
    <property type="match status" value="1"/>
</dbReference>
<evidence type="ECO:0000256" key="2">
    <source>
        <dbReference type="ARBA" id="ARBA00012588"/>
    </source>
</evidence>
<dbReference type="EC" id="2.4.1.21" evidence="2"/>
<keyword evidence="5" id="KW-0812">Transmembrane</keyword>
<feature type="transmembrane region" description="Helical" evidence="5">
    <location>
        <begin position="43"/>
        <end position="63"/>
    </location>
</feature>
<evidence type="ECO:0000256" key="4">
    <source>
        <dbReference type="SAM" id="MobiDB-lite"/>
    </source>
</evidence>
<organism evidence="7 8">
    <name type="scientific">Platanthera guangdongensis</name>
    <dbReference type="NCBI Taxonomy" id="2320717"/>
    <lineage>
        <taxon>Eukaryota</taxon>
        <taxon>Viridiplantae</taxon>
        <taxon>Streptophyta</taxon>
        <taxon>Embryophyta</taxon>
        <taxon>Tracheophyta</taxon>
        <taxon>Spermatophyta</taxon>
        <taxon>Magnoliopsida</taxon>
        <taxon>Liliopsida</taxon>
        <taxon>Asparagales</taxon>
        <taxon>Orchidaceae</taxon>
        <taxon>Orchidoideae</taxon>
        <taxon>Orchideae</taxon>
        <taxon>Orchidinae</taxon>
        <taxon>Platanthera</taxon>
    </lineage>
</organism>
<evidence type="ECO:0000256" key="1">
    <source>
        <dbReference type="ARBA" id="ARBA00001478"/>
    </source>
</evidence>
<feature type="coiled-coil region" evidence="3">
    <location>
        <begin position="372"/>
        <end position="421"/>
    </location>
</feature>
<evidence type="ECO:0000256" key="5">
    <source>
        <dbReference type="SAM" id="Phobius"/>
    </source>
</evidence>
<accession>A0ABR2MT65</accession>
<feature type="compositionally biased region" description="Low complexity" evidence="4">
    <location>
        <begin position="105"/>
        <end position="118"/>
    </location>
</feature>
<dbReference type="InterPro" id="IPR013783">
    <property type="entry name" value="Ig-like_fold"/>
</dbReference>
<evidence type="ECO:0000313" key="8">
    <source>
        <dbReference type="Proteomes" id="UP001412067"/>
    </source>
</evidence>
<protein>
    <recommendedName>
        <fullName evidence="2">starch synthase</fullName>
        <ecNumber evidence="2">2.4.1.21</ecNumber>
    </recommendedName>
</protein>
<keyword evidence="8" id="KW-1185">Reference proteome</keyword>
<keyword evidence="3" id="KW-0175">Coiled coil</keyword>
<reference evidence="7 8" key="1">
    <citation type="journal article" date="2022" name="Nat. Plants">
        <title>Genomes of leafy and leafless Platanthera orchids illuminate the evolution of mycoheterotrophy.</title>
        <authorList>
            <person name="Li M.H."/>
            <person name="Liu K.W."/>
            <person name="Li Z."/>
            <person name="Lu H.C."/>
            <person name="Ye Q.L."/>
            <person name="Zhang D."/>
            <person name="Wang J.Y."/>
            <person name="Li Y.F."/>
            <person name="Zhong Z.M."/>
            <person name="Liu X."/>
            <person name="Yu X."/>
            <person name="Liu D.K."/>
            <person name="Tu X.D."/>
            <person name="Liu B."/>
            <person name="Hao Y."/>
            <person name="Liao X.Y."/>
            <person name="Jiang Y.T."/>
            <person name="Sun W.H."/>
            <person name="Chen J."/>
            <person name="Chen Y.Q."/>
            <person name="Ai Y."/>
            <person name="Zhai J.W."/>
            <person name="Wu S.S."/>
            <person name="Zhou Z."/>
            <person name="Hsiao Y.Y."/>
            <person name="Wu W.L."/>
            <person name="Chen Y.Y."/>
            <person name="Lin Y.F."/>
            <person name="Hsu J.L."/>
            <person name="Li C.Y."/>
            <person name="Wang Z.W."/>
            <person name="Zhao X."/>
            <person name="Zhong W.Y."/>
            <person name="Ma X.K."/>
            <person name="Ma L."/>
            <person name="Huang J."/>
            <person name="Chen G.Z."/>
            <person name="Huang M.Z."/>
            <person name="Huang L."/>
            <person name="Peng D.H."/>
            <person name="Luo Y.B."/>
            <person name="Zou S.Q."/>
            <person name="Chen S.P."/>
            <person name="Lan S."/>
            <person name="Tsai W.C."/>
            <person name="Van de Peer Y."/>
            <person name="Liu Z.J."/>
        </authorList>
    </citation>
    <scope>NUCLEOTIDE SEQUENCE [LARGE SCALE GENOMIC DNA]</scope>
    <source>
        <strain evidence="7">Lor288</strain>
    </source>
</reference>
<dbReference type="SMART" id="SM01066">
    <property type="entry name" value="CBM_25"/>
    <property type="match status" value="1"/>
</dbReference>
<feature type="region of interest" description="Disordered" evidence="4">
    <location>
        <begin position="69"/>
        <end position="118"/>
    </location>
</feature>
<feature type="compositionally biased region" description="Basic and acidic residues" evidence="4">
    <location>
        <begin position="95"/>
        <end position="104"/>
    </location>
</feature>
<proteinExistence type="predicted"/>
<keyword evidence="5" id="KW-1133">Transmembrane helix</keyword>
<feature type="domain" description="Carbohydrate binding module family 25" evidence="6">
    <location>
        <begin position="274"/>
        <end position="359"/>
    </location>
</feature>
<dbReference type="PANTHER" id="PTHR46083">
    <property type="match status" value="1"/>
</dbReference>